<dbReference type="PANTHER" id="PTHR20952">
    <property type="entry name" value="ADP-RIBOSYLATION-LIKE FACTOR 6-INTERACTING PROTEIN"/>
    <property type="match status" value="1"/>
</dbReference>
<dbReference type="Pfam" id="PF24456">
    <property type="entry name" value="RHD_RETREG1-3"/>
    <property type="match status" value="1"/>
</dbReference>
<keyword evidence="3 6" id="KW-1133">Transmembrane helix</keyword>
<proteinExistence type="predicted"/>
<evidence type="ECO:0000313" key="9">
    <source>
        <dbReference type="Proteomes" id="UP000822476"/>
    </source>
</evidence>
<keyword evidence="2 6" id="KW-0812">Transmembrane</keyword>
<feature type="region of interest" description="Disordered" evidence="5">
    <location>
        <begin position="299"/>
        <end position="359"/>
    </location>
</feature>
<feature type="compositionally biased region" description="Acidic residues" evidence="5">
    <location>
        <begin position="333"/>
        <end position="350"/>
    </location>
</feature>
<keyword evidence="4 6" id="KW-0472">Membrane</keyword>
<sequence length="359" mass="40635">MPSKNIKFYEDVFALINRWDFLILRIEVLLLWERVFASFIFNTSVHLIFWLIAITNQSSLFVVCVLLSLYTVCDTFKDKIKQLVDDPAQTPGSFTHYVTVSVKQGHILSTEELSFRIARVLHCLVSVINNLAPCRRSRPLLFFLITSGSSLACIWLSSYLPGLAVSYCLLNVCLIAPVLVHHRVTTRLWHTIKPILVRIETEFDRHPLESPEERRAGEAAFYEPIIAAASSYHPELLSDGNGEGFLADSFLFSSKRRRSRSNSEEIDSSEAVFIKQFVPQLSSDEFDRLFTDVLEAQARNPTSRDGVPESTAFAELPTSNETPDFSHVMVDEYATDEDELEEITGDDEISDSQSANVRA</sequence>
<dbReference type="EMBL" id="JTDE01003632">
    <property type="protein sequence ID" value="KAF7255829.1"/>
    <property type="molecule type" value="Genomic_DNA"/>
</dbReference>
<dbReference type="AlphaFoldDB" id="A0A8S9YLU1"/>
<name>A0A8S9YLU1_9TREM</name>
<evidence type="ECO:0000259" key="7">
    <source>
        <dbReference type="Pfam" id="PF24456"/>
    </source>
</evidence>
<reference evidence="8" key="1">
    <citation type="submission" date="2019-07" db="EMBL/GenBank/DDBJ databases">
        <title>Annotation for the trematode Paragonimus miyazaki's.</title>
        <authorList>
            <person name="Choi Y.-J."/>
        </authorList>
    </citation>
    <scope>NUCLEOTIDE SEQUENCE</scope>
    <source>
        <strain evidence="8">Japan</strain>
    </source>
</reference>
<feature type="domain" description="RETREG1-3/ARL6IP-like N-terminal reticulon-homology" evidence="7">
    <location>
        <begin position="19"/>
        <end position="200"/>
    </location>
</feature>
<organism evidence="8 9">
    <name type="scientific">Paragonimus skrjabini miyazakii</name>
    <dbReference type="NCBI Taxonomy" id="59628"/>
    <lineage>
        <taxon>Eukaryota</taxon>
        <taxon>Metazoa</taxon>
        <taxon>Spiralia</taxon>
        <taxon>Lophotrochozoa</taxon>
        <taxon>Platyhelminthes</taxon>
        <taxon>Trematoda</taxon>
        <taxon>Digenea</taxon>
        <taxon>Plagiorchiida</taxon>
        <taxon>Troglotremata</taxon>
        <taxon>Troglotrematidae</taxon>
        <taxon>Paragonimus</taxon>
    </lineage>
</organism>
<accession>A0A8S9YLU1</accession>
<comment type="caution">
    <text evidence="8">The sequence shown here is derived from an EMBL/GenBank/DDBJ whole genome shotgun (WGS) entry which is preliminary data.</text>
</comment>
<feature type="transmembrane region" description="Helical" evidence="6">
    <location>
        <begin position="163"/>
        <end position="180"/>
    </location>
</feature>
<evidence type="ECO:0000256" key="6">
    <source>
        <dbReference type="SAM" id="Phobius"/>
    </source>
</evidence>
<dbReference type="InterPro" id="IPR057282">
    <property type="entry name" value="RETREG1-3-like_RHD"/>
</dbReference>
<dbReference type="OrthoDB" id="6242479at2759"/>
<dbReference type="InterPro" id="IPR052114">
    <property type="entry name" value="ER_autophagy_membrane_reg"/>
</dbReference>
<evidence type="ECO:0000313" key="8">
    <source>
        <dbReference type="EMBL" id="KAF7255829.1"/>
    </source>
</evidence>
<evidence type="ECO:0000256" key="4">
    <source>
        <dbReference type="ARBA" id="ARBA00023136"/>
    </source>
</evidence>
<evidence type="ECO:0000256" key="2">
    <source>
        <dbReference type="ARBA" id="ARBA00022692"/>
    </source>
</evidence>
<gene>
    <name evidence="8" type="ORF">EG68_05006</name>
</gene>
<comment type="subcellular location">
    <subcellularLocation>
        <location evidence="1">Membrane</location>
        <topology evidence="1">Multi-pass membrane protein</topology>
    </subcellularLocation>
</comment>
<evidence type="ECO:0000256" key="3">
    <source>
        <dbReference type="ARBA" id="ARBA00022989"/>
    </source>
</evidence>
<dbReference type="GO" id="GO:0016020">
    <property type="term" value="C:membrane"/>
    <property type="evidence" value="ECO:0007669"/>
    <property type="project" value="UniProtKB-SubCell"/>
</dbReference>
<evidence type="ECO:0000256" key="5">
    <source>
        <dbReference type="SAM" id="MobiDB-lite"/>
    </source>
</evidence>
<dbReference type="GO" id="GO:0005783">
    <property type="term" value="C:endoplasmic reticulum"/>
    <property type="evidence" value="ECO:0007669"/>
    <property type="project" value="UniProtKB-ARBA"/>
</dbReference>
<protein>
    <recommendedName>
        <fullName evidence="7">RETREG1-3/ARL6IP-like N-terminal reticulon-homology domain-containing protein</fullName>
    </recommendedName>
</protein>
<feature type="transmembrane region" description="Helical" evidence="6">
    <location>
        <begin position="47"/>
        <end position="72"/>
    </location>
</feature>
<feature type="transmembrane region" description="Helical" evidence="6">
    <location>
        <begin position="140"/>
        <end position="157"/>
    </location>
</feature>
<feature type="transmembrane region" description="Helical" evidence="6">
    <location>
        <begin position="21"/>
        <end position="41"/>
    </location>
</feature>
<dbReference type="PANTHER" id="PTHR20952:SF4">
    <property type="entry name" value="RETICULOPHAGY REGULATOR 2"/>
    <property type="match status" value="1"/>
</dbReference>
<evidence type="ECO:0000256" key="1">
    <source>
        <dbReference type="ARBA" id="ARBA00004141"/>
    </source>
</evidence>
<keyword evidence="9" id="KW-1185">Reference proteome</keyword>
<dbReference type="Proteomes" id="UP000822476">
    <property type="component" value="Unassembled WGS sequence"/>
</dbReference>